<protein>
    <recommendedName>
        <fullName evidence="3">DUF2180 domain-containing protein</fullName>
    </recommendedName>
</protein>
<dbReference type="Pfam" id="PF09947">
    <property type="entry name" value="DUF2180"/>
    <property type="match status" value="1"/>
</dbReference>
<dbReference type="AlphaFoldDB" id="A0A2X0KK03"/>
<dbReference type="RefSeq" id="WP_111499314.1">
    <property type="nucleotide sequence ID" value="NZ_QKYN01000014.1"/>
</dbReference>
<dbReference type="Proteomes" id="UP000248889">
    <property type="component" value="Unassembled WGS sequence"/>
</dbReference>
<comment type="caution">
    <text evidence="1">The sequence shown here is derived from an EMBL/GenBank/DDBJ whole genome shotgun (WGS) entry which is preliminary data.</text>
</comment>
<evidence type="ECO:0000313" key="1">
    <source>
        <dbReference type="EMBL" id="RAG87040.1"/>
    </source>
</evidence>
<proteinExistence type="predicted"/>
<evidence type="ECO:0000313" key="2">
    <source>
        <dbReference type="Proteomes" id="UP000248889"/>
    </source>
</evidence>
<gene>
    <name evidence="1" type="ORF">DN069_03545</name>
</gene>
<evidence type="ECO:0008006" key="3">
    <source>
        <dbReference type="Google" id="ProtNLM"/>
    </source>
</evidence>
<keyword evidence="2" id="KW-1185">Reference proteome</keyword>
<sequence length="82" mass="8739">MNCLDCDRKDMTAPALGICTNCGAGVCGAHLRVTEQALACRTREGETREVAPSARRILCPTCDQARHAYGRCCPDPTAARTG</sequence>
<dbReference type="EMBL" id="QKYN01000014">
    <property type="protein sequence ID" value="RAG87040.1"/>
    <property type="molecule type" value="Genomic_DNA"/>
</dbReference>
<accession>A0A2X0KK03</accession>
<name>A0A2X0KK03_9ACTN</name>
<reference evidence="1 2" key="1">
    <citation type="submission" date="2018-06" db="EMBL/GenBank/DDBJ databases">
        <title>Streptacidiphilus pinicola sp. nov., isolated from pine grove soil.</title>
        <authorList>
            <person name="Roh S.G."/>
            <person name="Park S."/>
            <person name="Kim M.-K."/>
            <person name="Yun B.-R."/>
            <person name="Park J."/>
            <person name="Kim M.J."/>
            <person name="Kim Y.S."/>
            <person name="Kim S.B."/>
        </authorList>
    </citation>
    <scope>NUCLEOTIDE SEQUENCE [LARGE SCALE GENOMIC DNA]</scope>
    <source>
        <strain evidence="1 2">MMS16-CNU450</strain>
    </source>
</reference>
<organism evidence="1 2">
    <name type="scientific">Streptacidiphilus pinicola</name>
    <dbReference type="NCBI Taxonomy" id="2219663"/>
    <lineage>
        <taxon>Bacteria</taxon>
        <taxon>Bacillati</taxon>
        <taxon>Actinomycetota</taxon>
        <taxon>Actinomycetes</taxon>
        <taxon>Kitasatosporales</taxon>
        <taxon>Streptomycetaceae</taxon>
        <taxon>Streptacidiphilus</taxon>
    </lineage>
</organism>
<dbReference type="InterPro" id="IPR017211">
    <property type="entry name" value="UCP037465_Znf"/>
</dbReference>